<feature type="domain" description="SAC3/GANP/THP3 conserved" evidence="2">
    <location>
        <begin position="265"/>
        <end position="511"/>
    </location>
</feature>
<dbReference type="OrthoDB" id="199574at2759"/>
<feature type="compositionally biased region" description="Polar residues" evidence="1">
    <location>
        <begin position="236"/>
        <end position="248"/>
    </location>
</feature>
<feature type="region of interest" description="Disordered" evidence="1">
    <location>
        <begin position="1"/>
        <end position="96"/>
    </location>
</feature>
<protein>
    <recommendedName>
        <fullName evidence="2">SAC3/GANP/THP3 conserved domain-containing protein</fullName>
    </recommendedName>
</protein>
<evidence type="ECO:0000313" key="3">
    <source>
        <dbReference type="EMBL" id="KAG7665219.1"/>
    </source>
</evidence>
<feature type="compositionally biased region" description="Low complexity" evidence="1">
    <location>
        <begin position="60"/>
        <end position="94"/>
    </location>
</feature>
<dbReference type="AlphaFoldDB" id="A0A8J5QGB6"/>
<dbReference type="Proteomes" id="UP000694255">
    <property type="component" value="Unassembled WGS sequence"/>
</dbReference>
<dbReference type="RefSeq" id="XP_049265451.1">
    <property type="nucleotide sequence ID" value="XM_049404911.1"/>
</dbReference>
<reference evidence="3 4" key="1">
    <citation type="journal article" date="2021" name="DNA Res.">
        <title>Genome analysis of Candida subhashii reveals its hybrid nature and dual mitochondrial genome conformations.</title>
        <authorList>
            <person name="Mixao V."/>
            <person name="Hegedusova E."/>
            <person name="Saus E."/>
            <person name="Pryszcz L.P."/>
            <person name="Cillingova A."/>
            <person name="Nosek J."/>
            <person name="Gabaldon T."/>
        </authorList>
    </citation>
    <scope>NUCLEOTIDE SEQUENCE [LARGE SCALE GENOMIC DNA]</scope>
    <source>
        <strain evidence="3 4">CBS 10753</strain>
    </source>
</reference>
<feature type="compositionally biased region" description="Basic and acidic residues" evidence="1">
    <location>
        <begin position="224"/>
        <end position="235"/>
    </location>
</feature>
<comment type="caution">
    <text evidence="3">The sequence shown here is derived from an EMBL/GenBank/DDBJ whole genome shotgun (WGS) entry which is preliminary data.</text>
</comment>
<keyword evidence="4" id="KW-1185">Reference proteome</keyword>
<dbReference type="InterPro" id="IPR005062">
    <property type="entry name" value="SAC3/GANP/THP3_conserved"/>
</dbReference>
<gene>
    <name evidence="3" type="ORF">J8A68_001275</name>
</gene>
<evidence type="ECO:0000256" key="1">
    <source>
        <dbReference type="SAM" id="MobiDB-lite"/>
    </source>
</evidence>
<dbReference type="GO" id="GO:0005634">
    <property type="term" value="C:nucleus"/>
    <property type="evidence" value="ECO:0007669"/>
    <property type="project" value="TreeGrafter"/>
</dbReference>
<organism evidence="3 4">
    <name type="scientific">[Candida] subhashii</name>
    <dbReference type="NCBI Taxonomy" id="561895"/>
    <lineage>
        <taxon>Eukaryota</taxon>
        <taxon>Fungi</taxon>
        <taxon>Dikarya</taxon>
        <taxon>Ascomycota</taxon>
        <taxon>Saccharomycotina</taxon>
        <taxon>Pichiomycetes</taxon>
        <taxon>Debaryomycetaceae</taxon>
        <taxon>Spathaspora</taxon>
    </lineage>
</organism>
<dbReference type="PANTHER" id="PTHR12436">
    <property type="entry name" value="80 KDA MCM3-ASSOCIATED PROTEIN"/>
    <property type="match status" value="1"/>
</dbReference>
<proteinExistence type="predicted"/>
<dbReference type="EMBL" id="JAGSYN010000051">
    <property type="protein sequence ID" value="KAG7665219.1"/>
    <property type="molecule type" value="Genomic_DNA"/>
</dbReference>
<dbReference type="PANTHER" id="PTHR12436:SF4">
    <property type="entry name" value="LEUKOCYTE RECEPTOR CLUSTER MEMBER 8"/>
    <property type="match status" value="1"/>
</dbReference>
<dbReference type="GeneID" id="73468076"/>
<feature type="compositionally biased region" description="Polar residues" evidence="1">
    <location>
        <begin position="49"/>
        <end position="59"/>
    </location>
</feature>
<accession>A0A8J5QGB6</accession>
<evidence type="ECO:0000313" key="4">
    <source>
        <dbReference type="Proteomes" id="UP000694255"/>
    </source>
</evidence>
<dbReference type="InterPro" id="IPR045107">
    <property type="entry name" value="SAC3/GANP/THP3"/>
</dbReference>
<feature type="compositionally biased region" description="Low complexity" evidence="1">
    <location>
        <begin position="175"/>
        <end position="210"/>
    </location>
</feature>
<name>A0A8J5QGB6_9ASCO</name>
<evidence type="ECO:0000259" key="2">
    <source>
        <dbReference type="Pfam" id="PF03399"/>
    </source>
</evidence>
<feature type="region of interest" description="Disordered" evidence="1">
    <location>
        <begin position="164"/>
        <end position="248"/>
    </location>
</feature>
<dbReference type="Pfam" id="PF03399">
    <property type="entry name" value="SAC3_GANP"/>
    <property type="match status" value="1"/>
</dbReference>
<sequence>MNEVYNEVQPAKLTGSRSSKRRNSTHRQSPSPQPSSSYLPSHAHESYTHEQATGGNNLPRTRSSSTSSTSITSPTTTTATNEPSSSASSNSSNIQDLTQWPPTLSYFVNRSFAESRKLSDPKKPEFTRQLQKIIELAVEKNMIWTNDWTNQKVPILHGGGPMYLASDRPRRSSHSRSSSINDGVATTTTATASATIPRSVSDASRASSISLKRAGSANEDFDTEEKKRQRLERFESSSQVKTATTQMNASVSQGGGFVGRCTDLEKRYLRLTSEADPERVRPQWILERSLKHVTHKYQETKSYNYVIDQLKSIRQDLTVQHIKNDFTIVVYETNARISLENEDLSEYNQCQSQLKYLYYLRRRSDETFKTRFFRCEVEFLIYRIIYMMITKKYEDVYKLKLTILQSFSKFDKTRREHIHFKFIESLFKINGYILLGNYIGIFQEIAKYNSIDDTKLARKLFEKILFKRIRIESLVTISKSYRIVPIALLVDSLGFENEQSCIEFLTEYELQSYISKGTTLQFTPECKRDVLNISQTREFKKVDIKGQI</sequence>